<dbReference type="PANTHER" id="PTHR42695">
    <property type="entry name" value="GLUTAMINE AMIDOTRANSFERASE YLR126C-RELATED"/>
    <property type="match status" value="1"/>
</dbReference>
<dbReference type="Gene3D" id="3.40.50.880">
    <property type="match status" value="1"/>
</dbReference>
<protein>
    <submittedName>
        <fullName evidence="2">Type 1 glutamine amidotransferase</fullName>
    </submittedName>
</protein>
<dbReference type="InterPro" id="IPR029062">
    <property type="entry name" value="Class_I_gatase-like"/>
</dbReference>
<dbReference type="InterPro" id="IPR044992">
    <property type="entry name" value="ChyE-like"/>
</dbReference>
<dbReference type="AlphaFoldDB" id="A0A5Q6RXH3"/>
<name>A0A5Q6RXH3_9ACTN</name>
<dbReference type="RefSeq" id="WP_149769710.1">
    <property type="nucleotide sequence ID" value="NZ_VDFQ02000003.1"/>
</dbReference>
<dbReference type="GO" id="GO:0005829">
    <property type="term" value="C:cytosol"/>
    <property type="evidence" value="ECO:0007669"/>
    <property type="project" value="TreeGrafter"/>
</dbReference>
<dbReference type="PANTHER" id="PTHR42695:SF5">
    <property type="entry name" value="GLUTAMINE AMIDOTRANSFERASE YLR126C-RELATED"/>
    <property type="match status" value="1"/>
</dbReference>
<keyword evidence="2" id="KW-0808">Transferase</keyword>
<dbReference type="SUPFAM" id="SSF52317">
    <property type="entry name" value="Class I glutamine amidotransferase-like"/>
    <property type="match status" value="1"/>
</dbReference>
<evidence type="ECO:0000259" key="1">
    <source>
        <dbReference type="Pfam" id="PF00117"/>
    </source>
</evidence>
<dbReference type="GO" id="GO:0016740">
    <property type="term" value="F:transferase activity"/>
    <property type="evidence" value="ECO:0007669"/>
    <property type="project" value="UniProtKB-KW"/>
</dbReference>
<dbReference type="Proteomes" id="UP000307768">
    <property type="component" value="Unassembled WGS sequence"/>
</dbReference>
<dbReference type="PROSITE" id="PS51273">
    <property type="entry name" value="GATASE_TYPE_1"/>
    <property type="match status" value="1"/>
</dbReference>
<reference evidence="2 3" key="1">
    <citation type="submission" date="2019-09" db="EMBL/GenBank/DDBJ databases">
        <title>Mumia zhuanghuii sp. nov. isolated from the intestinal contents of plateau pika (Ochotona curzoniae) in the Qinghai-Tibet plateau of China.</title>
        <authorList>
            <person name="Tian Z."/>
        </authorList>
    </citation>
    <scope>NUCLEOTIDE SEQUENCE [LARGE SCALE GENOMIC DNA]</scope>
    <source>
        <strain evidence="3">350</strain>
    </source>
</reference>
<gene>
    <name evidence="2" type="ORF">FE697_011375</name>
</gene>
<proteinExistence type="predicted"/>
<organism evidence="2 3">
    <name type="scientific">Mumia zhuanghuii</name>
    <dbReference type="NCBI Taxonomy" id="2585211"/>
    <lineage>
        <taxon>Bacteria</taxon>
        <taxon>Bacillati</taxon>
        <taxon>Actinomycetota</taxon>
        <taxon>Actinomycetes</taxon>
        <taxon>Propionibacteriales</taxon>
        <taxon>Nocardioidaceae</taxon>
        <taxon>Mumia</taxon>
    </lineage>
</organism>
<evidence type="ECO:0000313" key="3">
    <source>
        <dbReference type="Proteomes" id="UP000307768"/>
    </source>
</evidence>
<dbReference type="Pfam" id="PF00117">
    <property type="entry name" value="GATase"/>
    <property type="match status" value="1"/>
</dbReference>
<comment type="caution">
    <text evidence="2">The sequence shown here is derived from an EMBL/GenBank/DDBJ whole genome shotgun (WGS) entry which is preliminary data.</text>
</comment>
<dbReference type="CDD" id="cd01741">
    <property type="entry name" value="GATase1_1"/>
    <property type="match status" value="1"/>
</dbReference>
<dbReference type="OrthoDB" id="5196541at2"/>
<accession>A0A5Q6RXH3</accession>
<evidence type="ECO:0000313" key="2">
    <source>
        <dbReference type="EMBL" id="KAA1422760.1"/>
    </source>
</evidence>
<keyword evidence="2" id="KW-0315">Glutamine amidotransferase</keyword>
<sequence length="249" mass="26242">MSPLTEADETARPAVLVVKNSPTSGPGRLVAWLEAAGVDSHVVDGADLPRSLDAYDGVVTLGGGFMPDADERAPWLPRERELTVEALKREVPLLGICLGAQMLALCAGGQVTADSGETERGSCPVDLLPAAADDPVFAELAAETSLRMIQNHCDSVTALPAGADLLATSDACAVQAFRVGVCAWGLQFHPETGHERLRTWNEAELANDGFDRAALVAAAEADAEVNERQSRTLVEAFARVVRDSAQKGE</sequence>
<dbReference type="EMBL" id="VDFQ02000003">
    <property type="protein sequence ID" value="KAA1422760.1"/>
    <property type="molecule type" value="Genomic_DNA"/>
</dbReference>
<feature type="domain" description="Glutamine amidotransferase" evidence="1">
    <location>
        <begin position="33"/>
        <end position="196"/>
    </location>
</feature>
<dbReference type="InterPro" id="IPR017926">
    <property type="entry name" value="GATASE"/>
</dbReference>